<evidence type="ECO:0000313" key="4">
    <source>
        <dbReference type="Proteomes" id="UP000313359"/>
    </source>
</evidence>
<proteinExistence type="predicted"/>
<evidence type="ECO:0000313" key="3">
    <source>
        <dbReference type="EMBL" id="RPD58817.1"/>
    </source>
</evidence>
<dbReference type="OrthoDB" id="2535105at2759"/>
<protein>
    <recommendedName>
        <fullName evidence="2">DUF6534 domain-containing protein</fullName>
    </recommendedName>
</protein>
<keyword evidence="1" id="KW-0472">Membrane</keyword>
<sequence length="283" mass="30758">MSVSLEDSMGPLLLSTFLSLMIHGGTVHQMYKYFRLYPTDGLFLKVYVASIMVVDALSSAFLVHVCYFYLVSERGQAHVSDAPVWSLRVCPPTGGIVVVAVQAFYARRVYLFKQECAVLVGVAGVIIGAGLGVLIATTVKSFKATDVAHWSDSTGLDAAFFGTTLLADLVLTTTFVVLLRQNRSPFRSTNNVLKTLMTYAVVSTTLIGIGQVPALVLAIWLPKKLYYVAVAIPLTKLYPASMMVFLNCRKSLSEEIGQNNLESFEACAADLTGVQVSVHPVQM</sequence>
<feature type="transmembrane region" description="Helical" evidence="1">
    <location>
        <begin position="199"/>
        <end position="220"/>
    </location>
</feature>
<dbReference type="InterPro" id="IPR045339">
    <property type="entry name" value="DUF6534"/>
</dbReference>
<feature type="transmembrane region" description="Helical" evidence="1">
    <location>
        <begin position="117"/>
        <end position="139"/>
    </location>
</feature>
<keyword evidence="4" id="KW-1185">Reference proteome</keyword>
<keyword evidence="1" id="KW-1133">Transmembrane helix</keyword>
<name>A0A5C2S6J0_9APHY</name>
<accession>A0A5C2S6J0</accession>
<organism evidence="3 4">
    <name type="scientific">Lentinus tigrinus ALCF2SS1-6</name>
    <dbReference type="NCBI Taxonomy" id="1328759"/>
    <lineage>
        <taxon>Eukaryota</taxon>
        <taxon>Fungi</taxon>
        <taxon>Dikarya</taxon>
        <taxon>Basidiomycota</taxon>
        <taxon>Agaricomycotina</taxon>
        <taxon>Agaricomycetes</taxon>
        <taxon>Polyporales</taxon>
        <taxon>Polyporaceae</taxon>
        <taxon>Lentinus</taxon>
    </lineage>
</organism>
<dbReference type="AlphaFoldDB" id="A0A5C2S6J0"/>
<dbReference type="PANTHER" id="PTHR40465:SF1">
    <property type="entry name" value="DUF6534 DOMAIN-CONTAINING PROTEIN"/>
    <property type="match status" value="1"/>
</dbReference>
<feature type="domain" description="DUF6534" evidence="2">
    <location>
        <begin position="165"/>
        <end position="251"/>
    </location>
</feature>
<evidence type="ECO:0000259" key="2">
    <source>
        <dbReference type="Pfam" id="PF20152"/>
    </source>
</evidence>
<reference evidence="3" key="1">
    <citation type="journal article" date="2018" name="Genome Biol. Evol.">
        <title>Genomics and development of Lentinus tigrinus, a white-rot wood-decaying mushroom with dimorphic fruiting bodies.</title>
        <authorList>
            <person name="Wu B."/>
            <person name="Xu Z."/>
            <person name="Knudson A."/>
            <person name="Carlson A."/>
            <person name="Chen N."/>
            <person name="Kovaka S."/>
            <person name="LaButti K."/>
            <person name="Lipzen A."/>
            <person name="Pennachio C."/>
            <person name="Riley R."/>
            <person name="Schakwitz W."/>
            <person name="Umezawa K."/>
            <person name="Ohm R.A."/>
            <person name="Grigoriev I.V."/>
            <person name="Nagy L.G."/>
            <person name="Gibbons J."/>
            <person name="Hibbett D."/>
        </authorList>
    </citation>
    <scope>NUCLEOTIDE SEQUENCE [LARGE SCALE GENOMIC DNA]</scope>
    <source>
        <strain evidence="3">ALCF2SS1-6</strain>
    </source>
</reference>
<evidence type="ECO:0000256" key="1">
    <source>
        <dbReference type="SAM" id="Phobius"/>
    </source>
</evidence>
<feature type="transmembrane region" description="Helical" evidence="1">
    <location>
        <begin position="226"/>
        <end position="246"/>
    </location>
</feature>
<dbReference type="Proteomes" id="UP000313359">
    <property type="component" value="Unassembled WGS sequence"/>
</dbReference>
<dbReference type="EMBL" id="ML122273">
    <property type="protein sequence ID" value="RPD58817.1"/>
    <property type="molecule type" value="Genomic_DNA"/>
</dbReference>
<feature type="transmembrane region" description="Helical" evidence="1">
    <location>
        <begin position="46"/>
        <end position="70"/>
    </location>
</feature>
<dbReference type="Pfam" id="PF20152">
    <property type="entry name" value="DUF6534"/>
    <property type="match status" value="1"/>
</dbReference>
<keyword evidence="1" id="KW-0812">Transmembrane</keyword>
<feature type="transmembrane region" description="Helical" evidence="1">
    <location>
        <begin position="159"/>
        <end position="179"/>
    </location>
</feature>
<feature type="transmembrane region" description="Helical" evidence="1">
    <location>
        <begin position="12"/>
        <end position="34"/>
    </location>
</feature>
<gene>
    <name evidence="3" type="ORF">L227DRAFT_654557</name>
</gene>
<dbReference type="PANTHER" id="PTHR40465">
    <property type="entry name" value="CHROMOSOME 1, WHOLE GENOME SHOTGUN SEQUENCE"/>
    <property type="match status" value="1"/>
</dbReference>